<dbReference type="Pfam" id="PF00254">
    <property type="entry name" value="FKBP_C"/>
    <property type="match status" value="1"/>
</dbReference>
<dbReference type="SUPFAM" id="SSF54534">
    <property type="entry name" value="FKBP-like"/>
    <property type="match status" value="1"/>
</dbReference>
<dbReference type="InterPro" id="IPR001179">
    <property type="entry name" value="PPIase_FKBP_dom"/>
</dbReference>
<keyword evidence="9" id="KW-1185">Reference proteome</keyword>
<evidence type="ECO:0000313" key="9">
    <source>
        <dbReference type="Proteomes" id="UP000547973"/>
    </source>
</evidence>
<evidence type="ECO:0000259" key="7">
    <source>
        <dbReference type="PROSITE" id="PS50059"/>
    </source>
</evidence>
<dbReference type="PANTHER" id="PTHR45779:SF7">
    <property type="entry name" value="PEPTIDYLPROLYL ISOMERASE"/>
    <property type="match status" value="1"/>
</dbReference>
<organism evidence="8 9">
    <name type="scientific">Demequina lutea</name>
    <dbReference type="NCBI Taxonomy" id="431489"/>
    <lineage>
        <taxon>Bacteria</taxon>
        <taxon>Bacillati</taxon>
        <taxon>Actinomycetota</taxon>
        <taxon>Actinomycetes</taxon>
        <taxon>Micrococcales</taxon>
        <taxon>Demequinaceae</taxon>
        <taxon>Demequina</taxon>
    </lineage>
</organism>
<keyword evidence="4 5" id="KW-0413">Isomerase</keyword>
<dbReference type="AlphaFoldDB" id="A0A7Z0CKZ2"/>
<keyword evidence="3 5" id="KW-0697">Rotamase</keyword>
<name>A0A7Z0CKZ2_9MICO</name>
<comment type="catalytic activity">
    <reaction evidence="1 5">
        <text>[protein]-peptidylproline (omega=180) = [protein]-peptidylproline (omega=0)</text>
        <dbReference type="Rhea" id="RHEA:16237"/>
        <dbReference type="Rhea" id="RHEA-COMP:10747"/>
        <dbReference type="Rhea" id="RHEA-COMP:10748"/>
        <dbReference type="ChEBI" id="CHEBI:83833"/>
        <dbReference type="ChEBI" id="CHEBI:83834"/>
        <dbReference type="EC" id="5.2.1.8"/>
    </reaction>
</comment>
<dbReference type="InterPro" id="IPR044609">
    <property type="entry name" value="FKBP2/11"/>
</dbReference>
<accession>A0A7Z0CKZ2</accession>
<dbReference type="PROSITE" id="PS50059">
    <property type="entry name" value="FKBP_PPIASE"/>
    <property type="match status" value="1"/>
</dbReference>
<dbReference type="EMBL" id="JACBZO010000001">
    <property type="protein sequence ID" value="NYI42347.1"/>
    <property type="molecule type" value="Genomic_DNA"/>
</dbReference>
<evidence type="ECO:0000256" key="2">
    <source>
        <dbReference type="ARBA" id="ARBA00013194"/>
    </source>
</evidence>
<evidence type="ECO:0000256" key="6">
    <source>
        <dbReference type="SAM" id="SignalP"/>
    </source>
</evidence>
<evidence type="ECO:0000256" key="3">
    <source>
        <dbReference type="ARBA" id="ARBA00023110"/>
    </source>
</evidence>
<dbReference type="PANTHER" id="PTHR45779">
    <property type="entry name" value="PEPTIDYLPROLYL ISOMERASE"/>
    <property type="match status" value="1"/>
</dbReference>
<evidence type="ECO:0000256" key="4">
    <source>
        <dbReference type="ARBA" id="ARBA00023235"/>
    </source>
</evidence>
<evidence type="ECO:0000313" key="8">
    <source>
        <dbReference type="EMBL" id="NYI42347.1"/>
    </source>
</evidence>
<dbReference type="Gene3D" id="3.10.50.40">
    <property type="match status" value="1"/>
</dbReference>
<sequence length="325" mass="32310">MKHRFILPAAVAVAVLSLAACTPASVVSPSSGASAAPATSVPSPTAAAHVALPGVDPTAALADMKWVDNGSGSAPGLTFTYPINFTASGGRVIKDGTGAALKDGQILSLDVVQFSGDDGTVQNSTYKDGKAIPVTLSSSSLDPVLYGILSKAHIGAQVLFAVPDAGQGAVVVAFDVMGATDVLAKPTGATVAPVAGLPTVTLDGTGKPSVSFTGATKPTALVSQDLITGTGPAIAEGQSVTVNYTGWLWDGKQFDSSWDRGSTATFTIATGSLIDGWVKGMVGKTVGSQVLLVVPPALGYGAAGQGTTIPGDSTLVFVVDILAAN</sequence>
<reference evidence="8 9" key="1">
    <citation type="submission" date="2020-07" db="EMBL/GenBank/DDBJ databases">
        <title>Sequencing the genomes of 1000 actinobacteria strains.</title>
        <authorList>
            <person name="Klenk H.-P."/>
        </authorList>
    </citation>
    <scope>NUCLEOTIDE SEQUENCE [LARGE SCALE GENOMIC DNA]</scope>
    <source>
        <strain evidence="8 9">DSM 19970</strain>
    </source>
</reference>
<dbReference type="RefSeq" id="WP_179398092.1">
    <property type="nucleotide sequence ID" value="NZ_BBRC01000002.1"/>
</dbReference>
<proteinExistence type="predicted"/>
<evidence type="ECO:0000256" key="1">
    <source>
        <dbReference type="ARBA" id="ARBA00000971"/>
    </source>
</evidence>
<dbReference type="PROSITE" id="PS51257">
    <property type="entry name" value="PROKAR_LIPOPROTEIN"/>
    <property type="match status" value="1"/>
</dbReference>
<protein>
    <recommendedName>
        <fullName evidence="2 5">peptidylprolyl isomerase</fullName>
        <ecNumber evidence="2 5">5.2.1.8</ecNumber>
    </recommendedName>
</protein>
<dbReference type="EC" id="5.2.1.8" evidence="2 5"/>
<dbReference type="GO" id="GO:0003755">
    <property type="term" value="F:peptidyl-prolyl cis-trans isomerase activity"/>
    <property type="evidence" value="ECO:0007669"/>
    <property type="project" value="UniProtKB-KW"/>
</dbReference>
<keyword evidence="6" id="KW-0732">Signal</keyword>
<evidence type="ECO:0000256" key="5">
    <source>
        <dbReference type="PROSITE-ProRule" id="PRU00277"/>
    </source>
</evidence>
<feature type="signal peptide" evidence="6">
    <location>
        <begin position="1"/>
        <end position="35"/>
    </location>
</feature>
<dbReference type="InterPro" id="IPR046357">
    <property type="entry name" value="PPIase_dom_sf"/>
</dbReference>
<feature type="domain" description="PPIase FKBP-type" evidence="7">
    <location>
        <begin position="237"/>
        <end position="325"/>
    </location>
</feature>
<feature type="chain" id="PRO_5030938707" description="peptidylprolyl isomerase" evidence="6">
    <location>
        <begin position="36"/>
        <end position="325"/>
    </location>
</feature>
<comment type="caution">
    <text evidence="8">The sequence shown here is derived from an EMBL/GenBank/DDBJ whole genome shotgun (WGS) entry which is preliminary data.</text>
</comment>
<gene>
    <name evidence="8" type="ORF">BKA03_002466</name>
</gene>
<dbReference type="Proteomes" id="UP000547973">
    <property type="component" value="Unassembled WGS sequence"/>
</dbReference>